<evidence type="ECO:0000313" key="1">
    <source>
        <dbReference type="EMBL" id="KAI4863449.1"/>
    </source>
</evidence>
<keyword evidence="2" id="KW-1185">Reference proteome</keyword>
<proteinExistence type="predicted"/>
<accession>A0ACB9YVS2</accession>
<sequence>MPAAADWAYNPGLLAFLVALQLWCGRVEWMGNVRERFYSIRNEAKDPVVALGPSLPRLGYQQDGLGADKDSI</sequence>
<comment type="caution">
    <text evidence="1">The sequence shown here is derived from an EMBL/GenBank/DDBJ whole genome shotgun (WGS) entry which is preliminary data.</text>
</comment>
<organism evidence="1 2">
    <name type="scientific">Hypoxylon rubiginosum</name>
    <dbReference type="NCBI Taxonomy" id="110542"/>
    <lineage>
        <taxon>Eukaryota</taxon>
        <taxon>Fungi</taxon>
        <taxon>Dikarya</taxon>
        <taxon>Ascomycota</taxon>
        <taxon>Pezizomycotina</taxon>
        <taxon>Sordariomycetes</taxon>
        <taxon>Xylariomycetidae</taxon>
        <taxon>Xylariales</taxon>
        <taxon>Hypoxylaceae</taxon>
        <taxon>Hypoxylon</taxon>
    </lineage>
</organism>
<dbReference type="EMBL" id="MU393504">
    <property type="protein sequence ID" value="KAI4863449.1"/>
    <property type="molecule type" value="Genomic_DNA"/>
</dbReference>
<reference evidence="1 2" key="1">
    <citation type="journal article" date="2022" name="New Phytol.">
        <title>Ecological generalism drives hyperdiversity of secondary metabolite gene clusters in xylarialean endophytes.</title>
        <authorList>
            <person name="Franco M.E.E."/>
            <person name="Wisecaver J.H."/>
            <person name="Arnold A.E."/>
            <person name="Ju Y.M."/>
            <person name="Slot J.C."/>
            <person name="Ahrendt S."/>
            <person name="Moore L.P."/>
            <person name="Eastman K.E."/>
            <person name="Scott K."/>
            <person name="Konkel Z."/>
            <person name="Mondo S.J."/>
            <person name="Kuo A."/>
            <person name="Hayes R.D."/>
            <person name="Haridas S."/>
            <person name="Andreopoulos B."/>
            <person name="Riley R."/>
            <person name="LaButti K."/>
            <person name="Pangilinan J."/>
            <person name="Lipzen A."/>
            <person name="Amirebrahimi M."/>
            <person name="Yan J."/>
            <person name="Adam C."/>
            <person name="Keymanesh K."/>
            <person name="Ng V."/>
            <person name="Louie K."/>
            <person name="Northen T."/>
            <person name="Drula E."/>
            <person name="Henrissat B."/>
            <person name="Hsieh H.M."/>
            <person name="Youens-Clark K."/>
            <person name="Lutzoni F."/>
            <person name="Miadlikowska J."/>
            <person name="Eastwood D.C."/>
            <person name="Hamelin R.C."/>
            <person name="Grigoriev I.V."/>
            <person name="U'Ren J.M."/>
        </authorList>
    </citation>
    <scope>NUCLEOTIDE SEQUENCE [LARGE SCALE GENOMIC DNA]</scope>
    <source>
        <strain evidence="1 2">CBS 119005</strain>
    </source>
</reference>
<evidence type="ECO:0000313" key="2">
    <source>
        <dbReference type="Proteomes" id="UP001497700"/>
    </source>
</evidence>
<name>A0ACB9YVS2_9PEZI</name>
<dbReference type="Proteomes" id="UP001497700">
    <property type="component" value="Unassembled WGS sequence"/>
</dbReference>
<protein>
    <submittedName>
        <fullName evidence="1">Uncharacterized protein</fullName>
    </submittedName>
</protein>
<gene>
    <name evidence="1" type="ORF">F4820DRAFT_450022</name>
</gene>